<evidence type="ECO:0000256" key="1">
    <source>
        <dbReference type="SAM" id="MobiDB-lite"/>
    </source>
</evidence>
<evidence type="ECO:0000313" key="3">
    <source>
        <dbReference type="Proteomes" id="UP001189429"/>
    </source>
</evidence>
<dbReference type="EMBL" id="CAUYUJ010017605">
    <property type="protein sequence ID" value="CAK0876210.1"/>
    <property type="molecule type" value="Genomic_DNA"/>
</dbReference>
<sequence length="153" mass="16475">MEKTVELRMHVLTGNEGGRLLSVLMARMLTELNAQRLMRPAPRSQGERAIQEVTLEEELAFEVVDWNGEAIPHRGPSDGVGQQLVRCPDSLGESNAEFLAGVSASSPPAKSSVLKGSDAGGSTQRTSTFLFLSSSARGEYTAFSWPSDTYASD</sequence>
<keyword evidence="3" id="KW-1185">Reference proteome</keyword>
<name>A0ABN9VS25_9DINO</name>
<accession>A0ABN9VS25</accession>
<reference evidence="2" key="1">
    <citation type="submission" date="2023-10" db="EMBL/GenBank/DDBJ databases">
        <authorList>
            <person name="Chen Y."/>
            <person name="Shah S."/>
            <person name="Dougan E. K."/>
            <person name="Thang M."/>
            <person name="Chan C."/>
        </authorList>
    </citation>
    <scope>NUCLEOTIDE SEQUENCE [LARGE SCALE GENOMIC DNA]</scope>
</reference>
<evidence type="ECO:0000313" key="2">
    <source>
        <dbReference type="EMBL" id="CAK0876210.1"/>
    </source>
</evidence>
<feature type="region of interest" description="Disordered" evidence="1">
    <location>
        <begin position="101"/>
        <end position="124"/>
    </location>
</feature>
<protein>
    <submittedName>
        <fullName evidence="2">Uncharacterized protein</fullName>
    </submittedName>
</protein>
<feature type="compositionally biased region" description="Low complexity" evidence="1">
    <location>
        <begin position="102"/>
        <end position="115"/>
    </location>
</feature>
<comment type="caution">
    <text evidence="2">The sequence shown here is derived from an EMBL/GenBank/DDBJ whole genome shotgun (WGS) entry which is preliminary data.</text>
</comment>
<proteinExistence type="predicted"/>
<organism evidence="2 3">
    <name type="scientific">Prorocentrum cordatum</name>
    <dbReference type="NCBI Taxonomy" id="2364126"/>
    <lineage>
        <taxon>Eukaryota</taxon>
        <taxon>Sar</taxon>
        <taxon>Alveolata</taxon>
        <taxon>Dinophyceae</taxon>
        <taxon>Prorocentrales</taxon>
        <taxon>Prorocentraceae</taxon>
        <taxon>Prorocentrum</taxon>
    </lineage>
</organism>
<gene>
    <name evidence="2" type="ORF">PCOR1329_LOCUS60656</name>
</gene>
<dbReference type="Proteomes" id="UP001189429">
    <property type="component" value="Unassembled WGS sequence"/>
</dbReference>